<proteinExistence type="predicted"/>
<keyword evidence="1" id="KW-0812">Transmembrane</keyword>
<evidence type="ECO:0000313" key="2">
    <source>
        <dbReference type="EMBL" id="MBA1144487.1"/>
    </source>
</evidence>
<dbReference type="InterPro" id="IPR009937">
    <property type="entry name" value="Phage_holin_3_6"/>
</dbReference>
<sequence>MTPTQDERSLIMLVSDLTHQVTTLLQTEGKLLRTELYEKAERAGAGAAEVLGGAICLVAALLVLLQALVIALAQAGLGAGWSSLLVGVLVALLGLFLVRNGSASMKLSKLTPDRTAAQFKSDADVIKDQVR</sequence>
<feature type="transmembrane region" description="Helical" evidence="1">
    <location>
        <begin position="79"/>
        <end position="98"/>
    </location>
</feature>
<reference evidence="2 3" key="1">
    <citation type="submission" date="2020-07" db="EMBL/GenBank/DDBJ databases">
        <title>Definition of the novel symbiovar canariense within Mesorhizobium novociceri, a new species of genus Mesorhizobium nodulating Cicer canariense in the Caldera de Taburiente National Park (La Palma, Canary Islands).</title>
        <authorList>
            <person name="Leon-Barrios M."/>
            <person name="Perez-Yepez J."/>
            <person name="Flores-Felix J.D."/>
            <person name="Ramirez-Baena M.H."/>
            <person name="Pulido-Suarez L."/>
            <person name="Igual J.M."/>
            <person name="Velazquez E."/>
            <person name="Peix A."/>
        </authorList>
    </citation>
    <scope>NUCLEOTIDE SEQUENCE [LARGE SCALE GENOMIC DNA]</scope>
    <source>
        <strain evidence="2 3">CCANP35</strain>
    </source>
</reference>
<dbReference type="EMBL" id="JACDTY010000023">
    <property type="protein sequence ID" value="MBA1144487.1"/>
    <property type="molecule type" value="Genomic_DNA"/>
</dbReference>
<name>A0A838BEJ6_9HYPH</name>
<dbReference type="Proteomes" id="UP000558284">
    <property type="component" value="Unassembled WGS sequence"/>
</dbReference>
<dbReference type="Pfam" id="PF07332">
    <property type="entry name" value="Phage_holin_3_6"/>
    <property type="match status" value="1"/>
</dbReference>
<feature type="transmembrane region" description="Helical" evidence="1">
    <location>
        <begin position="50"/>
        <end position="73"/>
    </location>
</feature>
<evidence type="ECO:0000256" key="1">
    <source>
        <dbReference type="SAM" id="Phobius"/>
    </source>
</evidence>
<evidence type="ECO:0000313" key="3">
    <source>
        <dbReference type="Proteomes" id="UP000558284"/>
    </source>
</evidence>
<comment type="caution">
    <text evidence="2">The sequence shown here is derived from an EMBL/GenBank/DDBJ whole genome shotgun (WGS) entry which is preliminary data.</text>
</comment>
<accession>A0A838BEJ6</accession>
<dbReference type="AlphaFoldDB" id="A0A838BEJ6"/>
<dbReference type="RefSeq" id="WP_181061423.1">
    <property type="nucleotide sequence ID" value="NZ_JACDTY010000023.1"/>
</dbReference>
<keyword evidence="3" id="KW-1185">Reference proteome</keyword>
<organism evidence="2 3">
    <name type="scientific">Mesorhizobium neociceri</name>
    <dbReference type="NCBI Taxonomy" id="1307853"/>
    <lineage>
        <taxon>Bacteria</taxon>
        <taxon>Pseudomonadati</taxon>
        <taxon>Pseudomonadota</taxon>
        <taxon>Alphaproteobacteria</taxon>
        <taxon>Hyphomicrobiales</taxon>
        <taxon>Phyllobacteriaceae</taxon>
        <taxon>Mesorhizobium</taxon>
    </lineage>
</organism>
<keyword evidence="1" id="KW-0472">Membrane</keyword>
<keyword evidence="1" id="KW-1133">Transmembrane helix</keyword>
<protein>
    <submittedName>
        <fullName evidence="2">Phage holin family protein</fullName>
    </submittedName>
</protein>
<gene>
    <name evidence="2" type="ORF">H0241_30245</name>
</gene>